<gene>
    <name evidence="2" type="ORF">PHLGIDRAFT_283661</name>
</gene>
<sequence>MTASSVFNGLQFIERLGDHGLESRFSTQQQRRVRKRLRRRGSTAAGRTAGLYEWPRICSRRLRGPRCAASVRRLTGESRVAPCSRRPDSHGRNKNTHMSRLG</sequence>
<evidence type="ECO:0000313" key="3">
    <source>
        <dbReference type="Proteomes" id="UP000053257"/>
    </source>
</evidence>
<dbReference type="HOGENOM" id="CLU_2278469_0_0_1"/>
<organism evidence="2 3">
    <name type="scientific">Phlebiopsis gigantea (strain 11061_1 CR5-6)</name>
    <name type="common">White-rot fungus</name>
    <name type="synonym">Peniophora gigantea</name>
    <dbReference type="NCBI Taxonomy" id="745531"/>
    <lineage>
        <taxon>Eukaryota</taxon>
        <taxon>Fungi</taxon>
        <taxon>Dikarya</taxon>
        <taxon>Basidiomycota</taxon>
        <taxon>Agaricomycotina</taxon>
        <taxon>Agaricomycetes</taxon>
        <taxon>Polyporales</taxon>
        <taxon>Phanerochaetaceae</taxon>
        <taxon>Phlebiopsis</taxon>
    </lineage>
</organism>
<feature type="compositionally biased region" description="Basic residues" evidence="1">
    <location>
        <begin position="92"/>
        <end position="102"/>
    </location>
</feature>
<dbReference type="Proteomes" id="UP000053257">
    <property type="component" value="Unassembled WGS sequence"/>
</dbReference>
<protein>
    <submittedName>
        <fullName evidence="2">Uncharacterized protein</fullName>
    </submittedName>
</protein>
<feature type="compositionally biased region" description="Basic residues" evidence="1">
    <location>
        <begin position="31"/>
        <end position="41"/>
    </location>
</feature>
<dbReference type="AlphaFoldDB" id="A0A0C3PC95"/>
<evidence type="ECO:0000313" key="2">
    <source>
        <dbReference type="EMBL" id="KIP02708.1"/>
    </source>
</evidence>
<accession>A0A0C3PC95</accession>
<dbReference type="EMBL" id="KN840658">
    <property type="protein sequence ID" value="KIP02708.1"/>
    <property type="molecule type" value="Genomic_DNA"/>
</dbReference>
<reference evidence="2 3" key="1">
    <citation type="journal article" date="2014" name="PLoS Genet.">
        <title>Analysis of the Phlebiopsis gigantea genome, transcriptome and secretome provides insight into its pioneer colonization strategies of wood.</title>
        <authorList>
            <person name="Hori C."/>
            <person name="Ishida T."/>
            <person name="Igarashi K."/>
            <person name="Samejima M."/>
            <person name="Suzuki H."/>
            <person name="Master E."/>
            <person name="Ferreira P."/>
            <person name="Ruiz-Duenas F.J."/>
            <person name="Held B."/>
            <person name="Canessa P."/>
            <person name="Larrondo L.F."/>
            <person name="Schmoll M."/>
            <person name="Druzhinina I.S."/>
            <person name="Kubicek C.P."/>
            <person name="Gaskell J.A."/>
            <person name="Kersten P."/>
            <person name="St John F."/>
            <person name="Glasner J."/>
            <person name="Sabat G."/>
            <person name="Splinter BonDurant S."/>
            <person name="Syed K."/>
            <person name="Yadav J."/>
            <person name="Mgbeahuruike A.C."/>
            <person name="Kovalchuk A."/>
            <person name="Asiegbu F.O."/>
            <person name="Lackner G."/>
            <person name="Hoffmeister D."/>
            <person name="Rencoret J."/>
            <person name="Gutierrez A."/>
            <person name="Sun H."/>
            <person name="Lindquist E."/>
            <person name="Barry K."/>
            <person name="Riley R."/>
            <person name="Grigoriev I.V."/>
            <person name="Henrissat B."/>
            <person name="Kues U."/>
            <person name="Berka R.M."/>
            <person name="Martinez A.T."/>
            <person name="Covert S.F."/>
            <person name="Blanchette R.A."/>
            <person name="Cullen D."/>
        </authorList>
    </citation>
    <scope>NUCLEOTIDE SEQUENCE [LARGE SCALE GENOMIC DNA]</scope>
    <source>
        <strain evidence="2 3">11061_1 CR5-6</strain>
    </source>
</reference>
<keyword evidence="3" id="KW-1185">Reference proteome</keyword>
<feature type="region of interest" description="Disordered" evidence="1">
    <location>
        <begin position="73"/>
        <end position="102"/>
    </location>
</feature>
<evidence type="ECO:0000256" key="1">
    <source>
        <dbReference type="SAM" id="MobiDB-lite"/>
    </source>
</evidence>
<name>A0A0C3PC95_PHLG1</name>
<proteinExistence type="predicted"/>
<feature type="region of interest" description="Disordered" evidence="1">
    <location>
        <begin position="26"/>
        <end position="45"/>
    </location>
</feature>